<evidence type="ECO:0000313" key="21">
    <source>
        <dbReference type="EMBL" id="KAJ8923996.1"/>
    </source>
</evidence>
<evidence type="ECO:0000256" key="10">
    <source>
        <dbReference type="ARBA" id="ARBA00022824"/>
    </source>
</evidence>
<gene>
    <name evidence="21" type="ORF">NQ315_006772</name>
</gene>
<dbReference type="EC" id="2.-.-.-" evidence="19"/>
<sequence length="921" mass="104033">MDPKRPTTKYTNKYKIITLGFLVHVLLLLAVFDVYFSSPLDQGMIPQKSTDHPPAKRLVLIVADGLRAEAIFDKDEDNQVPFLHRMKGTGSWGVAHTRVPTESRPGHVAILAGIYEDPSAILKGWKANPVSFDSVISESVNAWCWGSPDIVNLFNKDNSRSVHLYTYGSEMEDFGKQNTGVLDKWVYDKVEGFLKEVQICNQQDCNNYYSSGNLFFLHLLGIDTAGHGYKPRSKEYVNNIKLVDEIARNVTHLFQSTFRDDSTAFLFTADHGMTDWGSHGSGSSHETEVPIIGWGAGIKRSGRRQDVNQIDIAPLLSSLIGINIPVNSLGILPAGYLDMSDLDLSRVLLSNVLQLLEIFNVKRLRTENNALIYVPYKGLTTSSVQIKLNNLNQLGNKKQFEEHVRECVDFMQLLIDGFFGTGNIASLNSFDPMWVRAFLTVFSPFKMTGLILLKFMVPFIFTCCVFRAINSVGRENVLNTFCIVLVFSDLMVLHFLYLITNVGSCKMRIAIIGAGAAGLAALKHGLDDGHDCIAYEKSGKVGGTWNYSDNVGRDEFGLPIHSSMYQGLRQVTNLPKELMQYENFAYKESKRSILFQEEVLAYINSYANTFNLTSHITFFKHITEVSPLPENKWTVKIKDLKTNVMESKEYDAVMVCVGNYSVPKTPKIQGLEIFKGKIIHSHIYRKPDPFRNRKTLVIGGGPSGVDISRMVAEVADKVYVSLRSGNDSLEKFSEKVTIKPEILRFTENGVGFKDGSEATIDDVILCTGYLYSYPFLSPKCDIQVDNNWVKYLYKQIVNINHQTMAFIGIPFRVTPFPMFGIQVRFFLKFLKGQPVVSKDQMLEELTQYMLKKKEEGQPIHYAHFLGLKQGWYMDDLADTACIKRVPPVIQKLYAHFHSLGNKKFKMSFRLLNDGEFEESDL</sequence>
<evidence type="ECO:0000256" key="8">
    <source>
        <dbReference type="ARBA" id="ARBA00022679"/>
    </source>
</evidence>
<dbReference type="InterPro" id="IPR002591">
    <property type="entry name" value="Phosphodiest/P_Trfase"/>
</dbReference>
<evidence type="ECO:0000256" key="3">
    <source>
        <dbReference type="ARBA" id="ARBA00004687"/>
    </source>
</evidence>
<keyword evidence="16 19" id="KW-0472">Membrane</keyword>
<evidence type="ECO:0000259" key="20">
    <source>
        <dbReference type="Pfam" id="PF04987"/>
    </source>
</evidence>
<comment type="caution">
    <text evidence="21">The sequence shown here is derived from an EMBL/GenBank/DDBJ whole genome shotgun (WGS) entry which is preliminary data.</text>
</comment>
<keyword evidence="6 19" id="KW-0337">GPI-anchor biosynthesis</keyword>
<keyword evidence="11 18" id="KW-0274">FAD</keyword>
<feature type="transmembrane region" description="Helical" evidence="19">
    <location>
        <begin position="16"/>
        <end position="36"/>
    </location>
</feature>
<organism evidence="21 22">
    <name type="scientific">Exocentrus adspersus</name>
    <dbReference type="NCBI Taxonomy" id="1586481"/>
    <lineage>
        <taxon>Eukaryota</taxon>
        <taxon>Metazoa</taxon>
        <taxon>Ecdysozoa</taxon>
        <taxon>Arthropoda</taxon>
        <taxon>Hexapoda</taxon>
        <taxon>Insecta</taxon>
        <taxon>Pterygota</taxon>
        <taxon>Neoptera</taxon>
        <taxon>Endopterygota</taxon>
        <taxon>Coleoptera</taxon>
        <taxon>Polyphaga</taxon>
        <taxon>Cucujiformia</taxon>
        <taxon>Chrysomeloidea</taxon>
        <taxon>Cerambycidae</taxon>
        <taxon>Lamiinae</taxon>
        <taxon>Acanthocinini</taxon>
        <taxon>Exocentrus</taxon>
    </lineage>
</organism>
<dbReference type="Gene3D" id="3.50.50.60">
    <property type="entry name" value="FAD/NAD(P)-binding domain"/>
    <property type="match status" value="2"/>
</dbReference>
<feature type="transmembrane region" description="Helical" evidence="19">
    <location>
        <begin position="478"/>
        <end position="499"/>
    </location>
</feature>
<dbReference type="CDD" id="cd16020">
    <property type="entry name" value="GPI_EPT_1"/>
    <property type="match status" value="1"/>
</dbReference>
<evidence type="ECO:0000256" key="5">
    <source>
        <dbReference type="ARBA" id="ARBA00009183"/>
    </source>
</evidence>
<dbReference type="AlphaFoldDB" id="A0AAV8WE98"/>
<evidence type="ECO:0000313" key="22">
    <source>
        <dbReference type="Proteomes" id="UP001159042"/>
    </source>
</evidence>
<keyword evidence="8 19" id="KW-0808">Transferase</keyword>
<reference evidence="21 22" key="1">
    <citation type="journal article" date="2023" name="Insect Mol. Biol.">
        <title>Genome sequencing provides insights into the evolution of gene families encoding plant cell wall-degrading enzymes in longhorned beetles.</title>
        <authorList>
            <person name="Shin N.R."/>
            <person name="Okamura Y."/>
            <person name="Kirsch R."/>
            <person name="Pauchet Y."/>
        </authorList>
    </citation>
    <scope>NUCLEOTIDE SEQUENCE [LARGE SCALE GENOMIC DNA]</scope>
    <source>
        <strain evidence="21">EAD_L_NR</strain>
    </source>
</reference>
<evidence type="ECO:0000256" key="14">
    <source>
        <dbReference type="ARBA" id="ARBA00023002"/>
    </source>
</evidence>
<feature type="transmembrane region" description="Helical" evidence="19">
    <location>
        <begin position="447"/>
        <end position="466"/>
    </location>
</feature>
<dbReference type="SUPFAM" id="SSF53649">
    <property type="entry name" value="Alkaline phosphatase-like"/>
    <property type="match status" value="1"/>
</dbReference>
<dbReference type="InterPro" id="IPR036188">
    <property type="entry name" value="FAD/NAD-bd_sf"/>
</dbReference>
<dbReference type="Pfam" id="PF04987">
    <property type="entry name" value="PigN"/>
    <property type="match status" value="1"/>
</dbReference>
<keyword evidence="10 19" id="KW-0256">Endoplasmic reticulum</keyword>
<dbReference type="GO" id="GO:0005789">
    <property type="term" value="C:endoplasmic reticulum membrane"/>
    <property type="evidence" value="ECO:0007669"/>
    <property type="project" value="UniProtKB-SubCell"/>
</dbReference>
<keyword evidence="12" id="KW-0521">NADP</keyword>
<dbReference type="InterPro" id="IPR017852">
    <property type="entry name" value="GPI_EtnP_transferase_1_C"/>
</dbReference>
<dbReference type="Gene3D" id="3.40.720.10">
    <property type="entry name" value="Alkaline Phosphatase, subunit A"/>
    <property type="match status" value="1"/>
</dbReference>
<comment type="pathway">
    <text evidence="3 19">Glycolipid biosynthesis; glycosylphosphatidylinositol-anchor biosynthesis.</text>
</comment>
<dbReference type="PANTHER" id="PTHR12250">
    <property type="entry name" value="PHOSPHATIDYLINOSITOL GLYCAN, CLASS N"/>
    <property type="match status" value="1"/>
</dbReference>
<feature type="domain" description="GPI ethanolamine phosphate transferase 1 C-terminal" evidence="20">
    <location>
        <begin position="392"/>
        <end position="504"/>
    </location>
</feature>
<evidence type="ECO:0000256" key="7">
    <source>
        <dbReference type="ARBA" id="ARBA00022630"/>
    </source>
</evidence>
<dbReference type="InterPro" id="IPR020946">
    <property type="entry name" value="Flavin_mOase-like"/>
</dbReference>
<dbReference type="InterPro" id="IPR037671">
    <property type="entry name" value="PIGN_N"/>
</dbReference>
<evidence type="ECO:0000256" key="12">
    <source>
        <dbReference type="ARBA" id="ARBA00022857"/>
    </source>
</evidence>
<dbReference type="FunFam" id="3.50.50.60:FF:000138">
    <property type="entry name" value="Flavin-containing monooxygenase"/>
    <property type="match status" value="1"/>
</dbReference>
<comment type="caution">
    <text evidence="19">Lacks conserved residue(s) required for the propagation of feature annotation.</text>
</comment>
<evidence type="ECO:0000256" key="15">
    <source>
        <dbReference type="ARBA" id="ARBA00023033"/>
    </source>
</evidence>
<dbReference type="SUPFAM" id="SSF51905">
    <property type="entry name" value="FAD/NAD(P)-binding domain"/>
    <property type="match status" value="2"/>
</dbReference>
<keyword evidence="13 19" id="KW-1133">Transmembrane helix</keyword>
<dbReference type="InterPro" id="IPR000960">
    <property type="entry name" value="Flavin_mOase"/>
</dbReference>
<name>A0AAV8WE98_9CUCU</name>
<evidence type="ECO:0000256" key="11">
    <source>
        <dbReference type="ARBA" id="ARBA00022827"/>
    </source>
</evidence>
<evidence type="ECO:0000256" key="18">
    <source>
        <dbReference type="RuleBase" id="RU361177"/>
    </source>
</evidence>
<protein>
    <recommendedName>
        <fullName evidence="18 19">Multifunctional fusion protein</fullName>
    </recommendedName>
    <domain>
        <recommendedName>
            <fullName evidence="18">Flavin-containing monooxygenase</fullName>
            <ecNumber evidence="18">1.-.-.-</ecNumber>
        </recommendedName>
    </domain>
    <domain>
        <recommendedName>
            <fullName evidence="19">GPI ethanolamine phosphate transferase 1</fullName>
            <ecNumber evidence="19">2.-.-.-</ecNumber>
        </recommendedName>
    </domain>
</protein>
<dbReference type="EMBL" id="JANEYG010000003">
    <property type="protein sequence ID" value="KAJ8923996.1"/>
    <property type="molecule type" value="Genomic_DNA"/>
</dbReference>
<evidence type="ECO:0000256" key="9">
    <source>
        <dbReference type="ARBA" id="ARBA00022692"/>
    </source>
</evidence>
<dbReference type="Pfam" id="PF01663">
    <property type="entry name" value="Phosphodiest"/>
    <property type="match status" value="1"/>
</dbReference>
<dbReference type="EC" id="1.-.-.-" evidence="18"/>
<evidence type="ECO:0000256" key="2">
    <source>
        <dbReference type="ARBA" id="ARBA00004477"/>
    </source>
</evidence>
<keyword evidence="17" id="KW-0325">Glycoprotein</keyword>
<dbReference type="PANTHER" id="PTHR12250:SF0">
    <property type="entry name" value="GPI ETHANOLAMINE PHOSPHATE TRANSFERASE 1"/>
    <property type="match status" value="1"/>
</dbReference>
<evidence type="ECO:0000256" key="16">
    <source>
        <dbReference type="ARBA" id="ARBA00023136"/>
    </source>
</evidence>
<comment type="function">
    <text evidence="19">Ethanolamine phosphate transferase involved in glycosylphosphatidylinositol-anchor biosynthesis. Transfers ethanolamine phosphate to the first alpha-1,4-linked mannose of the glycosylphosphatidylinositol precursor of GPI-anchor.</text>
</comment>
<comment type="subcellular location">
    <subcellularLocation>
        <location evidence="2 19">Endoplasmic reticulum membrane</location>
        <topology evidence="2 19">Multi-pass membrane protein</topology>
    </subcellularLocation>
</comment>
<dbReference type="GO" id="GO:0050660">
    <property type="term" value="F:flavin adenine dinucleotide binding"/>
    <property type="evidence" value="ECO:0007669"/>
    <property type="project" value="InterPro"/>
</dbReference>
<comment type="similarity">
    <text evidence="4 19">Belongs to the PIGG/PIGN/PIGO family. PIGN subfamily.</text>
</comment>
<evidence type="ECO:0000256" key="1">
    <source>
        <dbReference type="ARBA" id="ARBA00001974"/>
    </source>
</evidence>
<comment type="similarity">
    <text evidence="5 18">Belongs to the FMO family.</text>
</comment>
<evidence type="ECO:0000256" key="17">
    <source>
        <dbReference type="ARBA" id="ARBA00023180"/>
    </source>
</evidence>
<keyword evidence="22" id="KW-1185">Reference proteome</keyword>
<dbReference type="InterPro" id="IPR007070">
    <property type="entry name" value="GPI_EtnP_transferase_1"/>
</dbReference>
<proteinExistence type="inferred from homology"/>
<keyword evidence="7 18" id="KW-0285">Flavoprotein</keyword>
<keyword evidence="9 19" id="KW-0812">Transmembrane</keyword>
<dbReference type="InterPro" id="IPR017850">
    <property type="entry name" value="Alkaline_phosphatase_core_sf"/>
</dbReference>
<dbReference type="Proteomes" id="UP001159042">
    <property type="component" value="Unassembled WGS sequence"/>
</dbReference>
<dbReference type="GO" id="GO:0006506">
    <property type="term" value="P:GPI anchor biosynthetic process"/>
    <property type="evidence" value="ECO:0007669"/>
    <property type="project" value="UniProtKB-KW"/>
</dbReference>
<accession>A0AAV8WE98</accession>
<evidence type="ECO:0000256" key="13">
    <source>
        <dbReference type="ARBA" id="ARBA00022989"/>
    </source>
</evidence>
<evidence type="ECO:0000256" key="19">
    <source>
        <dbReference type="RuleBase" id="RU367138"/>
    </source>
</evidence>
<dbReference type="GO" id="GO:0004499">
    <property type="term" value="F:N,N-dimethylaniline monooxygenase activity"/>
    <property type="evidence" value="ECO:0007669"/>
    <property type="project" value="InterPro"/>
</dbReference>
<dbReference type="GO" id="GO:0050661">
    <property type="term" value="F:NADP binding"/>
    <property type="evidence" value="ECO:0007669"/>
    <property type="project" value="InterPro"/>
</dbReference>
<comment type="cofactor">
    <cofactor evidence="1 18">
        <name>FAD</name>
        <dbReference type="ChEBI" id="CHEBI:57692"/>
    </cofactor>
</comment>
<dbReference type="Pfam" id="PF00743">
    <property type="entry name" value="FMO-like"/>
    <property type="match status" value="2"/>
</dbReference>
<keyword evidence="14 18" id="KW-0560">Oxidoreductase</keyword>
<dbReference type="PRINTS" id="PR00370">
    <property type="entry name" value="FMOXYGENASE"/>
</dbReference>
<evidence type="ECO:0000256" key="4">
    <source>
        <dbReference type="ARBA" id="ARBA00008400"/>
    </source>
</evidence>
<dbReference type="GO" id="GO:0051377">
    <property type="term" value="F:mannose-ethanolamine phosphotransferase activity"/>
    <property type="evidence" value="ECO:0007669"/>
    <property type="project" value="UniProtKB-UniRule"/>
</dbReference>
<evidence type="ECO:0000256" key="6">
    <source>
        <dbReference type="ARBA" id="ARBA00022502"/>
    </source>
</evidence>
<keyword evidence="15 18" id="KW-0503">Monooxygenase</keyword>